<dbReference type="AlphaFoldDB" id="A0A4Q1JWB3"/>
<dbReference type="Pfam" id="PF00990">
    <property type="entry name" value="GGDEF"/>
    <property type="match status" value="1"/>
</dbReference>
<dbReference type="InterPro" id="IPR029787">
    <property type="entry name" value="Nucleotide_cyclase"/>
</dbReference>
<comment type="caution">
    <text evidence="7">The sequence shown here is derived from an EMBL/GenBank/DDBJ whole genome shotgun (WGS) entry which is preliminary data.</text>
</comment>
<dbReference type="NCBIfam" id="TIGR00254">
    <property type="entry name" value="GGDEF"/>
    <property type="match status" value="1"/>
</dbReference>
<organism evidence="7 8">
    <name type="scientific">Pseudoxanthomonas composti</name>
    <dbReference type="NCBI Taxonomy" id="2137479"/>
    <lineage>
        <taxon>Bacteria</taxon>
        <taxon>Pseudomonadati</taxon>
        <taxon>Pseudomonadota</taxon>
        <taxon>Gammaproteobacteria</taxon>
        <taxon>Lysobacterales</taxon>
        <taxon>Lysobacteraceae</taxon>
        <taxon>Pseudoxanthomonas</taxon>
    </lineage>
</organism>
<dbReference type="Proteomes" id="UP000289784">
    <property type="component" value="Unassembled WGS sequence"/>
</dbReference>
<dbReference type="PANTHER" id="PTHR45138">
    <property type="entry name" value="REGULATORY COMPONENTS OF SENSORY TRANSDUCTION SYSTEM"/>
    <property type="match status" value="1"/>
</dbReference>
<evidence type="ECO:0000256" key="1">
    <source>
        <dbReference type="ARBA" id="ARBA00001946"/>
    </source>
</evidence>
<dbReference type="PROSITE" id="PS50887">
    <property type="entry name" value="GGDEF"/>
    <property type="match status" value="1"/>
</dbReference>
<evidence type="ECO:0000256" key="3">
    <source>
        <dbReference type="ARBA" id="ARBA00034247"/>
    </source>
</evidence>
<keyword evidence="5" id="KW-0812">Transmembrane</keyword>
<dbReference type="SUPFAM" id="SSF55073">
    <property type="entry name" value="Nucleotide cyclase"/>
    <property type="match status" value="1"/>
</dbReference>
<proteinExistence type="predicted"/>
<dbReference type="EMBL" id="SAWZ01000003">
    <property type="protein sequence ID" value="RXR06592.1"/>
    <property type="molecule type" value="Genomic_DNA"/>
</dbReference>
<evidence type="ECO:0000313" key="7">
    <source>
        <dbReference type="EMBL" id="RXR06592.1"/>
    </source>
</evidence>
<dbReference type="RefSeq" id="WP_129470699.1">
    <property type="nucleotide sequence ID" value="NZ_SAWZ01000003.1"/>
</dbReference>
<keyword evidence="8" id="KW-1185">Reference proteome</keyword>
<feature type="domain" description="GGDEF" evidence="6">
    <location>
        <begin position="411"/>
        <end position="544"/>
    </location>
</feature>
<dbReference type="GO" id="GO:0052621">
    <property type="term" value="F:diguanylate cyclase activity"/>
    <property type="evidence" value="ECO:0007669"/>
    <property type="project" value="UniProtKB-EC"/>
</dbReference>
<feature type="compositionally biased region" description="Basic and acidic residues" evidence="4">
    <location>
        <begin position="536"/>
        <end position="550"/>
    </location>
</feature>
<evidence type="ECO:0000256" key="4">
    <source>
        <dbReference type="SAM" id="MobiDB-lite"/>
    </source>
</evidence>
<feature type="transmembrane region" description="Helical" evidence="5">
    <location>
        <begin position="292"/>
        <end position="310"/>
    </location>
</feature>
<feature type="transmembrane region" description="Helical" evidence="5">
    <location>
        <begin position="191"/>
        <end position="212"/>
    </location>
</feature>
<gene>
    <name evidence="7" type="ORF">EPA99_08115</name>
</gene>
<feature type="region of interest" description="Disordered" evidence="4">
    <location>
        <begin position="536"/>
        <end position="562"/>
    </location>
</feature>
<feature type="transmembrane region" description="Helical" evidence="5">
    <location>
        <begin position="347"/>
        <end position="367"/>
    </location>
</feature>
<keyword evidence="5" id="KW-0472">Membrane</keyword>
<feature type="transmembrane region" description="Helical" evidence="5">
    <location>
        <begin position="224"/>
        <end position="244"/>
    </location>
</feature>
<dbReference type="FunFam" id="3.30.70.270:FF:000001">
    <property type="entry name" value="Diguanylate cyclase domain protein"/>
    <property type="match status" value="1"/>
</dbReference>
<evidence type="ECO:0000256" key="5">
    <source>
        <dbReference type="SAM" id="Phobius"/>
    </source>
</evidence>
<protein>
    <recommendedName>
        <fullName evidence="2">diguanylate cyclase</fullName>
        <ecNumber evidence="2">2.7.7.65</ecNumber>
    </recommendedName>
</protein>
<dbReference type="InterPro" id="IPR050469">
    <property type="entry name" value="Diguanylate_Cyclase"/>
</dbReference>
<accession>A0A4Q1JWB3</accession>
<reference evidence="7 8" key="1">
    <citation type="submission" date="2019-01" db="EMBL/GenBank/DDBJ databases">
        <title>Pseudoxanthomonas composti sp. nov., isolated from compost.</title>
        <authorList>
            <person name="Yang G."/>
        </authorList>
    </citation>
    <scope>NUCLEOTIDE SEQUENCE [LARGE SCALE GENOMIC DNA]</scope>
    <source>
        <strain evidence="7 8">GSS15</strain>
    </source>
</reference>
<dbReference type="Gene3D" id="3.30.70.270">
    <property type="match status" value="1"/>
</dbReference>
<keyword evidence="5" id="KW-1133">Transmembrane helix</keyword>
<feature type="transmembrane region" description="Helical" evidence="5">
    <location>
        <begin position="162"/>
        <end position="184"/>
    </location>
</feature>
<name>A0A4Q1JWB3_9GAMM</name>
<evidence type="ECO:0000313" key="8">
    <source>
        <dbReference type="Proteomes" id="UP000289784"/>
    </source>
</evidence>
<dbReference type="InterPro" id="IPR043128">
    <property type="entry name" value="Rev_trsase/Diguanyl_cyclase"/>
</dbReference>
<dbReference type="SMART" id="SM00267">
    <property type="entry name" value="GGDEF"/>
    <property type="match status" value="1"/>
</dbReference>
<dbReference type="OrthoDB" id="9803824at2"/>
<comment type="cofactor">
    <cofactor evidence="1">
        <name>Mg(2+)</name>
        <dbReference type="ChEBI" id="CHEBI:18420"/>
    </cofactor>
</comment>
<evidence type="ECO:0000259" key="6">
    <source>
        <dbReference type="PROSITE" id="PS50887"/>
    </source>
</evidence>
<dbReference type="PANTHER" id="PTHR45138:SF9">
    <property type="entry name" value="DIGUANYLATE CYCLASE DGCM-RELATED"/>
    <property type="match status" value="1"/>
</dbReference>
<evidence type="ECO:0000256" key="2">
    <source>
        <dbReference type="ARBA" id="ARBA00012528"/>
    </source>
</evidence>
<feature type="transmembrane region" description="Helical" evidence="5">
    <location>
        <begin position="264"/>
        <end position="286"/>
    </location>
</feature>
<dbReference type="EC" id="2.7.7.65" evidence="2"/>
<dbReference type="CDD" id="cd01949">
    <property type="entry name" value="GGDEF"/>
    <property type="match status" value="1"/>
</dbReference>
<feature type="transmembrane region" description="Helical" evidence="5">
    <location>
        <begin position="322"/>
        <end position="341"/>
    </location>
</feature>
<comment type="catalytic activity">
    <reaction evidence="3">
        <text>2 GTP = 3',3'-c-di-GMP + 2 diphosphate</text>
        <dbReference type="Rhea" id="RHEA:24898"/>
        <dbReference type="ChEBI" id="CHEBI:33019"/>
        <dbReference type="ChEBI" id="CHEBI:37565"/>
        <dbReference type="ChEBI" id="CHEBI:58805"/>
        <dbReference type="EC" id="2.7.7.65"/>
    </reaction>
</comment>
<dbReference type="InterPro" id="IPR000160">
    <property type="entry name" value="GGDEF_dom"/>
</dbReference>
<sequence>MARFQLTRYWLGLVLAALLVSGVVAGISAGGPAGDYVVTGQPAAQGEKTPQCAPQDDRNRTRLLLPAPESGWSGHPQAVVVTNVQRGEVAIRHGTRERCGTLQDARTLDSRFLSGMGTVLVPPVGNRDPIEVTFDPPLLPLWRPLITLGEPAPLQRLDAGRYSLRVAAIAIMFALLVSAMLTWVGTRERAFLTYAIESLVFGLWLAMMSGLWARPQPWLPLGDLAVPLMLALPIGLIGVSLRLIVMQTRLVRQVRWLDPATRWLVRLCPVLALAMLLLPMQAWGAASVLAEVAFYLLCLVVAACAVKGVAQGARGGIAAMSSLAPFLIIALLELTAPAWLASWKVELMMLAGCWMKLTMGMVINLRLGSLRQQRDEMRVLAQTDALTGLPNRRAALEALTMARGDAQRRGRPLSVAFLDLDHFKAINDRYGHEAGDRVLEYFAQTLRTVFRGTDYVARMGGEEFLIFLPGAQPRYAVMRIEMLRTLMATAAASLDMPDLRLTVSGGVTGLLPGDADIVPILQRADAAMYAAKHAGRDRVELAPPHQDKTPADPASPVATQAD</sequence>